<dbReference type="GO" id="GO:0009360">
    <property type="term" value="C:DNA polymerase III complex"/>
    <property type="evidence" value="ECO:0007669"/>
    <property type="project" value="InterPro"/>
</dbReference>
<dbReference type="EMBL" id="UINC01032694">
    <property type="protein sequence ID" value="SVB20777.1"/>
    <property type="molecule type" value="Genomic_DNA"/>
</dbReference>
<sequence length="63" mass="6851">MSATDLDISISAWIGARVDEEGATTIPARLLNDFVAQLPAETTNIELPDGERQVRLECAQHEA</sequence>
<name>A0A382C5S0_9ZZZZ</name>
<dbReference type="Pfam" id="PF00712">
    <property type="entry name" value="DNA_pol3_beta"/>
    <property type="match status" value="1"/>
</dbReference>
<reference evidence="2" key="1">
    <citation type="submission" date="2018-05" db="EMBL/GenBank/DDBJ databases">
        <authorList>
            <person name="Lanie J.A."/>
            <person name="Ng W.-L."/>
            <person name="Kazmierczak K.M."/>
            <person name="Andrzejewski T.M."/>
            <person name="Davidsen T.M."/>
            <person name="Wayne K.J."/>
            <person name="Tettelin H."/>
            <person name="Glass J.I."/>
            <person name="Rusch D."/>
            <person name="Podicherti R."/>
            <person name="Tsui H.-C.T."/>
            <person name="Winkler M.E."/>
        </authorList>
    </citation>
    <scope>NUCLEOTIDE SEQUENCE</scope>
</reference>
<evidence type="ECO:0000259" key="1">
    <source>
        <dbReference type="Pfam" id="PF00712"/>
    </source>
</evidence>
<dbReference type="GO" id="GO:0003677">
    <property type="term" value="F:DNA binding"/>
    <property type="evidence" value="ECO:0007669"/>
    <property type="project" value="InterPro"/>
</dbReference>
<dbReference type="InterPro" id="IPR022634">
    <property type="entry name" value="DNA_polIII_beta_N"/>
</dbReference>
<organism evidence="2">
    <name type="scientific">marine metagenome</name>
    <dbReference type="NCBI Taxonomy" id="408172"/>
    <lineage>
        <taxon>unclassified sequences</taxon>
        <taxon>metagenomes</taxon>
        <taxon>ecological metagenomes</taxon>
    </lineage>
</organism>
<evidence type="ECO:0000313" key="2">
    <source>
        <dbReference type="EMBL" id="SVB20777.1"/>
    </source>
</evidence>
<accession>A0A382C5S0</accession>
<proteinExistence type="predicted"/>
<feature type="domain" description="DNA polymerase III beta sliding clamp N-terminal" evidence="1">
    <location>
        <begin position="1"/>
        <end position="54"/>
    </location>
</feature>
<gene>
    <name evidence="2" type="ORF">METZ01_LOCUS173631</name>
</gene>
<protein>
    <recommendedName>
        <fullName evidence="1">DNA polymerase III beta sliding clamp N-terminal domain-containing protein</fullName>
    </recommendedName>
</protein>
<dbReference type="GO" id="GO:0003887">
    <property type="term" value="F:DNA-directed DNA polymerase activity"/>
    <property type="evidence" value="ECO:0007669"/>
    <property type="project" value="InterPro"/>
</dbReference>
<dbReference type="InterPro" id="IPR046938">
    <property type="entry name" value="DNA_clamp_sf"/>
</dbReference>
<dbReference type="GO" id="GO:0006260">
    <property type="term" value="P:DNA replication"/>
    <property type="evidence" value="ECO:0007669"/>
    <property type="project" value="InterPro"/>
</dbReference>
<dbReference type="Gene3D" id="3.10.150.10">
    <property type="entry name" value="DNA Polymerase III, subunit A, domain 2"/>
    <property type="match status" value="1"/>
</dbReference>
<dbReference type="SUPFAM" id="SSF55979">
    <property type="entry name" value="DNA clamp"/>
    <property type="match status" value="1"/>
</dbReference>
<dbReference type="GO" id="GO:0008408">
    <property type="term" value="F:3'-5' exonuclease activity"/>
    <property type="evidence" value="ECO:0007669"/>
    <property type="project" value="InterPro"/>
</dbReference>
<dbReference type="AlphaFoldDB" id="A0A382C5S0"/>
<feature type="non-terminal residue" evidence="2">
    <location>
        <position position="63"/>
    </location>
</feature>